<evidence type="ECO:0000313" key="3">
    <source>
        <dbReference type="EMBL" id="QDU64475.1"/>
    </source>
</evidence>
<dbReference type="OrthoDB" id="9778766at2"/>
<dbReference type="RefSeq" id="WP_145262718.1">
    <property type="nucleotide sequence ID" value="NZ_CP036279.1"/>
</dbReference>
<proteinExistence type="predicted"/>
<evidence type="ECO:0000259" key="2">
    <source>
        <dbReference type="Pfam" id="PF13649"/>
    </source>
</evidence>
<evidence type="ECO:0000256" key="1">
    <source>
        <dbReference type="ARBA" id="ARBA00022679"/>
    </source>
</evidence>
<dbReference type="Pfam" id="PF13649">
    <property type="entry name" value="Methyltransf_25"/>
    <property type="match status" value="1"/>
</dbReference>
<dbReference type="KEGG" id="knv:Pan216_53650"/>
<reference evidence="3 4" key="1">
    <citation type="submission" date="2019-02" db="EMBL/GenBank/DDBJ databases">
        <title>Deep-cultivation of Planctomycetes and their phenomic and genomic characterization uncovers novel biology.</title>
        <authorList>
            <person name="Wiegand S."/>
            <person name="Jogler M."/>
            <person name="Boedeker C."/>
            <person name="Pinto D."/>
            <person name="Vollmers J."/>
            <person name="Rivas-Marin E."/>
            <person name="Kohn T."/>
            <person name="Peeters S.H."/>
            <person name="Heuer A."/>
            <person name="Rast P."/>
            <person name="Oberbeckmann S."/>
            <person name="Bunk B."/>
            <person name="Jeske O."/>
            <person name="Meyerdierks A."/>
            <person name="Storesund J.E."/>
            <person name="Kallscheuer N."/>
            <person name="Luecker S."/>
            <person name="Lage O.M."/>
            <person name="Pohl T."/>
            <person name="Merkel B.J."/>
            <person name="Hornburger P."/>
            <person name="Mueller R.-W."/>
            <person name="Bruemmer F."/>
            <person name="Labrenz M."/>
            <person name="Spormann A.M."/>
            <person name="Op den Camp H."/>
            <person name="Overmann J."/>
            <person name="Amann R."/>
            <person name="Jetten M.S.M."/>
            <person name="Mascher T."/>
            <person name="Medema M.H."/>
            <person name="Devos D.P."/>
            <person name="Kaster A.-K."/>
            <person name="Ovreas L."/>
            <person name="Rohde M."/>
            <person name="Galperin M.Y."/>
            <person name="Jogler C."/>
        </authorList>
    </citation>
    <scope>NUCLEOTIDE SEQUENCE [LARGE SCALE GENOMIC DNA]</scope>
    <source>
        <strain evidence="3 4">Pan216</strain>
    </source>
</reference>
<dbReference type="InterPro" id="IPR029063">
    <property type="entry name" value="SAM-dependent_MTases_sf"/>
</dbReference>
<dbReference type="InterPro" id="IPR041698">
    <property type="entry name" value="Methyltransf_25"/>
</dbReference>
<dbReference type="EMBL" id="CP036279">
    <property type="protein sequence ID" value="QDU64475.1"/>
    <property type="molecule type" value="Genomic_DNA"/>
</dbReference>
<organism evidence="3 4">
    <name type="scientific">Kolteria novifilia</name>
    <dbReference type="NCBI Taxonomy" id="2527975"/>
    <lineage>
        <taxon>Bacteria</taxon>
        <taxon>Pseudomonadati</taxon>
        <taxon>Planctomycetota</taxon>
        <taxon>Planctomycetia</taxon>
        <taxon>Kolteriales</taxon>
        <taxon>Kolteriaceae</taxon>
        <taxon>Kolteria</taxon>
    </lineage>
</organism>
<dbReference type="GO" id="GO:0016740">
    <property type="term" value="F:transferase activity"/>
    <property type="evidence" value="ECO:0007669"/>
    <property type="project" value="UniProtKB-KW"/>
</dbReference>
<feature type="domain" description="Methyltransferase" evidence="2">
    <location>
        <begin position="58"/>
        <end position="148"/>
    </location>
</feature>
<dbReference type="AlphaFoldDB" id="A0A518BBW6"/>
<dbReference type="CDD" id="cd02440">
    <property type="entry name" value="AdoMet_MTases"/>
    <property type="match status" value="1"/>
</dbReference>
<sequence>MDNEQIMPRVPEREVMDMEGQAEAYASADLEQPNSAFVGRFLELAESGLPSESPFATVIDLGCGPADIPIRLARKCPHWRFLAVDASASMLRFAQSAIEREQLTDRVRLHLADITETHLATQSADAIISNTLLHHLPDPLPFWNEIKRLRGVATLVFVKDLFRPPNEEVVRALVDQHAAGGPKQFQDDFYNSLLAAFTPEEVRQQLDAVGLGDLKVRIVSDRHLEVCSR</sequence>
<dbReference type="Proteomes" id="UP000317093">
    <property type="component" value="Chromosome"/>
</dbReference>
<evidence type="ECO:0000313" key="4">
    <source>
        <dbReference type="Proteomes" id="UP000317093"/>
    </source>
</evidence>
<name>A0A518BBW6_9BACT</name>
<dbReference type="PANTHER" id="PTHR43861">
    <property type="entry name" value="TRANS-ACONITATE 2-METHYLTRANSFERASE-RELATED"/>
    <property type="match status" value="1"/>
</dbReference>
<dbReference type="SUPFAM" id="SSF53335">
    <property type="entry name" value="S-adenosyl-L-methionine-dependent methyltransferases"/>
    <property type="match status" value="1"/>
</dbReference>
<keyword evidence="4" id="KW-1185">Reference proteome</keyword>
<keyword evidence="1" id="KW-0808">Transferase</keyword>
<protein>
    <recommendedName>
        <fullName evidence="2">Methyltransferase domain-containing protein</fullName>
    </recommendedName>
</protein>
<gene>
    <name evidence="3" type="ORF">Pan216_53650</name>
</gene>
<dbReference type="Gene3D" id="3.40.50.150">
    <property type="entry name" value="Vaccinia Virus protein VP39"/>
    <property type="match status" value="1"/>
</dbReference>
<accession>A0A518BBW6</accession>